<dbReference type="Gene3D" id="3.30.70.240">
    <property type="match status" value="1"/>
</dbReference>
<proteinExistence type="inferred from homology"/>
<dbReference type="NCBIfam" id="NF009381">
    <property type="entry name" value="PRK12740.1-5"/>
    <property type="match status" value="1"/>
</dbReference>
<evidence type="ECO:0000256" key="5">
    <source>
        <dbReference type="ARBA" id="ARBA00022917"/>
    </source>
</evidence>
<dbReference type="PROSITE" id="PS51722">
    <property type="entry name" value="G_TR_2"/>
    <property type="match status" value="1"/>
</dbReference>
<keyword evidence="4 11" id="KW-0251">Elongation factor</keyword>
<dbReference type="InterPro" id="IPR005517">
    <property type="entry name" value="Transl_elong_EFG/EF2_IV"/>
</dbReference>
<sequence>MKLYKIEDVRNVAVVSHAGSGKTTLCEAMLFDAGAVDRLGKVTDGTSNLDFEPEEMKRAITISMSLFSVEWKKKKITILDTPGDPNFSAEVYAALRAADMAILVVDAVDSIKPLTEKVWNAIEENGMPRMLVVTKMDRERADFDKVIADAKEMLRVKPVVLQVPIGKEANFSGVVDLLSLKAQKFDGDGRSQAKADIPSDLMEEVNSRREVLIEDLAEVDDRLMERYLEGEELGAEDLANALRTGMLQRMFLPVLACSGAANKAIQPILDMIIDAGPSPADMPPVKGLSPSGEQQEREPSPDAPFSAYVFKTVADPYAGRLSIFRVFSGKLSADSNFFNASRGTKERFGQLLVIQGKQQKAIEACQAGDIVAVAKLKETLTGDTLCDERSPIVFEPVALPQAVISFAIEPKAKGDEEKITQSLARLAEEDPTLSVTRDPQTNEFLISGNGQVHIEVIVEKLKRKFGVDVNLKTPKVPYKETIRGKAKVEGKLKKQTGGRGQFAVAWLELEPLPRGQGFEFVDKIVGGVIPRQYIPAVEKGVVEAMAGGALAGYPVIDVRVTVFDGKYHDVDSSEQAFKIAASKGFKKGVLQANPVLLEPIMNLEVIVPEDCMGDVMGDLNSRRGRISGMDARGGNQVIKAQVPMAEVLKYASDLTSITSGRGLFSMEFSHYEEVPANISEKIIEASGKRAEEED</sequence>
<dbReference type="CDD" id="cd01434">
    <property type="entry name" value="EFG_mtEFG1_IV"/>
    <property type="match status" value="1"/>
</dbReference>
<dbReference type="InterPro" id="IPR035649">
    <property type="entry name" value="EFG_V"/>
</dbReference>
<dbReference type="PANTHER" id="PTHR43261:SF7">
    <property type="entry name" value="ELONGATION FACTOR G-LIKE PROTEIN"/>
    <property type="match status" value="1"/>
</dbReference>
<dbReference type="SUPFAM" id="SSF54980">
    <property type="entry name" value="EF-G C-terminal domain-like"/>
    <property type="match status" value="2"/>
</dbReference>
<dbReference type="InterPro" id="IPR035647">
    <property type="entry name" value="EFG_III/V"/>
</dbReference>
<feature type="domain" description="Tr-type G" evidence="10">
    <location>
        <begin position="7"/>
        <end position="280"/>
    </location>
</feature>
<comment type="similarity">
    <text evidence="1">Belongs to the TRAFAC class translation factor GTPase superfamily. Classic translation factor GTPase family. EF-G/EF-2 subfamily.</text>
</comment>
<dbReference type="InterPro" id="IPR041095">
    <property type="entry name" value="EFG_II"/>
</dbReference>
<dbReference type="CDD" id="cd03713">
    <property type="entry name" value="EFG_mtEFG_C"/>
    <property type="match status" value="1"/>
</dbReference>
<organism evidence="11">
    <name type="scientific">Desulfomonile tiedjei</name>
    <dbReference type="NCBI Taxonomy" id="2358"/>
    <lineage>
        <taxon>Bacteria</taxon>
        <taxon>Pseudomonadati</taxon>
        <taxon>Thermodesulfobacteriota</taxon>
        <taxon>Desulfomonilia</taxon>
        <taxon>Desulfomonilales</taxon>
        <taxon>Desulfomonilaceae</taxon>
        <taxon>Desulfomonile</taxon>
    </lineage>
</organism>
<evidence type="ECO:0000256" key="8">
    <source>
        <dbReference type="NCBIfam" id="TIGR00484"/>
    </source>
</evidence>
<dbReference type="Pfam" id="PF22042">
    <property type="entry name" value="EF-G_D2"/>
    <property type="match status" value="1"/>
</dbReference>
<dbReference type="Gene3D" id="3.30.230.10">
    <property type="match status" value="1"/>
</dbReference>
<dbReference type="Gene3D" id="2.40.30.10">
    <property type="entry name" value="Translation factors"/>
    <property type="match status" value="1"/>
</dbReference>
<dbReference type="InterPro" id="IPR020568">
    <property type="entry name" value="Ribosomal_Su5_D2-typ_SF"/>
</dbReference>
<dbReference type="FunFam" id="3.30.70.240:FF:000001">
    <property type="entry name" value="Elongation factor G"/>
    <property type="match status" value="1"/>
</dbReference>
<comment type="function">
    <text evidence="7">Catalyzes the GTP-dependent ribosomal translocation step during translation elongation. During this step, the ribosome changes from the pre-translocational (PRE) to the post-translocational (POST) state as the newly formed A-site-bound peptidyl-tRNA and P-site-bound deacylated tRNA move to the P and E sites, respectively. Catalyzes the coordinated movement of the two tRNA molecules, the mRNA and conformational changes in the ribosome.</text>
</comment>
<dbReference type="InterPro" id="IPR027417">
    <property type="entry name" value="P-loop_NTPase"/>
</dbReference>
<evidence type="ECO:0000256" key="2">
    <source>
        <dbReference type="ARBA" id="ARBA00017872"/>
    </source>
</evidence>
<dbReference type="InterPro" id="IPR009022">
    <property type="entry name" value="EFG_III"/>
</dbReference>
<dbReference type="Gene3D" id="3.40.50.300">
    <property type="entry name" value="P-loop containing nucleotide triphosphate hydrolases"/>
    <property type="match status" value="1"/>
</dbReference>
<dbReference type="SMART" id="SM00838">
    <property type="entry name" value="EFG_C"/>
    <property type="match status" value="1"/>
</dbReference>
<evidence type="ECO:0000313" key="11">
    <source>
        <dbReference type="EMBL" id="HGH60799.1"/>
    </source>
</evidence>
<comment type="caution">
    <text evidence="11">The sequence shown here is derived from an EMBL/GenBank/DDBJ whole genome shotgun (WGS) entry which is preliminary data.</text>
</comment>
<dbReference type="Pfam" id="PF14492">
    <property type="entry name" value="EFG_III"/>
    <property type="match status" value="1"/>
</dbReference>
<dbReference type="GO" id="GO:0032790">
    <property type="term" value="P:ribosome disassembly"/>
    <property type="evidence" value="ECO:0007669"/>
    <property type="project" value="TreeGrafter"/>
</dbReference>
<dbReference type="FunFam" id="2.40.30.10:FF:000006">
    <property type="entry name" value="Elongation factor G"/>
    <property type="match status" value="1"/>
</dbReference>
<evidence type="ECO:0000256" key="3">
    <source>
        <dbReference type="ARBA" id="ARBA00022741"/>
    </source>
</evidence>
<dbReference type="NCBIfam" id="NF009379">
    <property type="entry name" value="PRK12740.1-3"/>
    <property type="match status" value="1"/>
</dbReference>
<dbReference type="GO" id="GO:0005525">
    <property type="term" value="F:GTP binding"/>
    <property type="evidence" value="ECO:0007669"/>
    <property type="project" value="UniProtKB-UniRule"/>
</dbReference>
<evidence type="ECO:0000256" key="6">
    <source>
        <dbReference type="ARBA" id="ARBA00023134"/>
    </source>
</evidence>
<dbReference type="InterPro" id="IPR000640">
    <property type="entry name" value="EFG_V-like"/>
</dbReference>
<evidence type="ECO:0000256" key="1">
    <source>
        <dbReference type="ARBA" id="ARBA00005870"/>
    </source>
</evidence>
<dbReference type="GO" id="GO:0003924">
    <property type="term" value="F:GTPase activity"/>
    <property type="evidence" value="ECO:0007669"/>
    <property type="project" value="InterPro"/>
</dbReference>
<dbReference type="Pfam" id="PF00009">
    <property type="entry name" value="GTP_EFTU"/>
    <property type="match status" value="1"/>
</dbReference>
<evidence type="ECO:0000256" key="7">
    <source>
        <dbReference type="ARBA" id="ARBA00024731"/>
    </source>
</evidence>
<dbReference type="NCBIfam" id="TIGR00484">
    <property type="entry name" value="EF-G"/>
    <property type="match status" value="1"/>
</dbReference>
<evidence type="ECO:0000256" key="9">
    <source>
        <dbReference type="SAM" id="MobiDB-lite"/>
    </source>
</evidence>
<dbReference type="CDD" id="cd04088">
    <property type="entry name" value="EFG_mtEFG_II"/>
    <property type="match status" value="1"/>
</dbReference>
<dbReference type="PANTHER" id="PTHR43261">
    <property type="entry name" value="TRANSLATION ELONGATION FACTOR G-RELATED"/>
    <property type="match status" value="1"/>
</dbReference>
<dbReference type="Gene3D" id="3.30.70.870">
    <property type="entry name" value="Elongation Factor G (Translational Gtpase), domain 3"/>
    <property type="match status" value="1"/>
</dbReference>
<dbReference type="InterPro" id="IPR053905">
    <property type="entry name" value="EF-G-like_DII"/>
</dbReference>
<dbReference type="SUPFAM" id="SSF54211">
    <property type="entry name" value="Ribosomal protein S5 domain 2-like"/>
    <property type="match status" value="1"/>
</dbReference>
<dbReference type="CDD" id="cd16262">
    <property type="entry name" value="EFG_III"/>
    <property type="match status" value="1"/>
</dbReference>
<evidence type="ECO:0000259" key="10">
    <source>
        <dbReference type="PROSITE" id="PS51722"/>
    </source>
</evidence>
<dbReference type="CDD" id="cd04170">
    <property type="entry name" value="EF-G_bact"/>
    <property type="match status" value="1"/>
</dbReference>
<dbReference type="InterPro" id="IPR047872">
    <property type="entry name" value="EFG_IV"/>
</dbReference>
<name>A0A7C4ARR2_9BACT</name>
<dbReference type="FunFam" id="3.30.230.10:FF:000003">
    <property type="entry name" value="Elongation factor G"/>
    <property type="match status" value="1"/>
</dbReference>
<dbReference type="Pfam" id="PF03764">
    <property type="entry name" value="EFG_IV"/>
    <property type="match status" value="1"/>
</dbReference>
<dbReference type="Pfam" id="PF00679">
    <property type="entry name" value="EFG_C"/>
    <property type="match status" value="1"/>
</dbReference>
<dbReference type="InterPro" id="IPR000795">
    <property type="entry name" value="T_Tr_GTP-bd_dom"/>
</dbReference>
<keyword evidence="6" id="KW-0342">GTP-binding</keyword>
<dbReference type="InterPro" id="IPR009000">
    <property type="entry name" value="Transl_B-barrel_sf"/>
</dbReference>
<evidence type="ECO:0000256" key="4">
    <source>
        <dbReference type="ARBA" id="ARBA00022768"/>
    </source>
</evidence>
<dbReference type="NCBIfam" id="TIGR00231">
    <property type="entry name" value="small_GTP"/>
    <property type="match status" value="1"/>
</dbReference>
<dbReference type="InterPro" id="IPR004540">
    <property type="entry name" value="Transl_elong_EFG/EF2"/>
</dbReference>
<dbReference type="InterPro" id="IPR005225">
    <property type="entry name" value="Small_GTP-bd"/>
</dbReference>
<reference evidence="11" key="1">
    <citation type="journal article" date="2020" name="mSystems">
        <title>Genome- and Community-Level Interaction Insights into Carbon Utilization and Element Cycling Functions of Hydrothermarchaeota in Hydrothermal Sediment.</title>
        <authorList>
            <person name="Zhou Z."/>
            <person name="Liu Y."/>
            <person name="Xu W."/>
            <person name="Pan J."/>
            <person name="Luo Z.H."/>
            <person name="Li M."/>
        </authorList>
    </citation>
    <scope>NUCLEOTIDE SEQUENCE [LARGE SCALE GENOMIC DNA]</scope>
    <source>
        <strain evidence="11">SpSt-769</strain>
    </source>
</reference>
<dbReference type="AlphaFoldDB" id="A0A7C4ARR2"/>
<dbReference type="InterPro" id="IPR014721">
    <property type="entry name" value="Ribsml_uS5_D2-typ_fold_subgr"/>
</dbReference>
<gene>
    <name evidence="11" type="primary">fusA</name>
    <name evidence="11" type="ORF">ENV54_05815</name>
</gene>
<dbReference type="NCBIfam" id="NF009891">
    <property type="entry name" value="PRK13351.1-1"/>
    <property type="match status" value="1"/>
</dbReference>
<keyword evidence="5" id="KW-0648">Protein biosynthesis</keyword>
<dbReference type="SMART" id="SM00889">
    <property type="entry name" value="EFG_IV"/>
    <property type="match status" value="1"/>
</dbReference>
<dbReference type="SUPFAM" id="SSF50447">
    <property type="entry name" value="Translation proteins"/>
    <property type="match status" value="1"/>
</dbReference>
<dbReference type="EMBL" id="DTGT01000183">
    <property type="protein sequence ID" value="HGH60799.1"/>
    <property type="molecule type" value="Genomic_DNA"/>
</dbReference>
<protein>
    <recommendedName>
        <fullName evidence="2 8">Elongation factor G</fullName>
    </recommendedName>
</protein>
<dbReference type="FunFam" id="3.30.70.870:FF:000016">
    <property type="entry name" value="Translation elongation factor G"/>
    <property type="match status" value="1"/>
</dbReference>
<dbReference type="GO" id="GO:0003746">
    <property type="term" value="F:translation elongation factor activity"/>
    <property type="evidence" value="ECO:0007669"/>
    <property type="project" value="UniProtKB-UniRule"/>
</dbReference>
<feature type="region of interest" description="Disordered" evidence="9">
    <location>
        <begin position="280"/>
        <end position="303"/>
    </location>
</feature>
<accession>A0A7C4ARR2</accession>
<dbReference type="SUPFAM" id="SSF52540">
    <property type="entry name" value="P-loop containing nucleoside triphosphate hydrolases"/>
    <property type="match status" value="1"/>
</dbReference>
<keyword evidence="3" id="KW-0547">Nucleotide-binding</keyword>
<dbReference type="PRINTS" id="PR00315">
    <property type="entry name" value="ELONGATNFCT"/>
</dbReference>